<dbReference type="Pfam" id="PF00005">
    <property type="entry name" value="ABC_tran"/>
    <property type="match status" value="2"/>
</dbReference>
<evidence type="ECO:0000256" key="1">
    <source>
        <dbReference type="ARBA" id="ARBA00004651"/>
    </source>
</evidence>
<evidence type="ECO:0000313" key="14">
    <source>
        <dbReference type="Proteomes" id="UP000256645"/>
    </source>
</evidence>
<evidence type="ECO:0000256" key="8">
    <source>
        <dbReference type="ARBA" id="ARBA00023136"/>
    </source>
</evidence>
<dbReference type="OrthoDB" id="6500128at2759"/>
<dbReference type="InterPro" id="IPR003439">
    <property type="entry name" value="ABC_transporter-like_ATP-bd"/>
</dbReference>
<protein>
    <submittedName>
        <fullName evidence="13">Uncharacterized protein</fullName>
    </submittedName>
</protein>
<evidence type="ECO:0000256" key="9">
    <source>
        <dbReference type="ARBA" id="ARBA00023180"/>
    </source>
</evidence>
<dbReference type="CDD" id="cd03250">
    <property type="entry name" value="ABCC_MRP_domain1"/>
    <property type="match status" value="1"/>
</dbReference>
<dbReference type="InterPro" id="IPR036640">
    <property type="entry name" value="ABC1_TM_sf"/>
</dbReference>
<evidence type="ECO:0000256" key="2">
    <source>
        <dbReference type="ARBA" id="ARBA00022448"/>
    </source>
</evidence>
<organism evidence="13 14">
    <name type="scientific">Coleophoma cylindrospora</name>
    <dbReference type="NCBI Taxonomy" id="1849047"/>
    <lineage>
        <taxon>Eukaryota</taxon>
        <taxon>Fungi</taxon>
        <taxon>Dikarya</taxon>
        <taxon>Ascomycota</taxon>
        <taxon>Pezizomycotina</taxon>
        <taxon>Leotiomycetes</taxon>
        <taxon>Helotiales</taxon>
        <taxon>Dermateaceae</taxon>
        <taxon>Coleophoma</taxon>
    </lineage>
</organism>
<dbReference type="InterPro" id="IPR044746">
    <property type="entry name" value="ABCC_6TM_D1"/>
</dbReference>
<evidence type="ECO:0000256" key="6">
    <source>
        <dbReference type="ARBA" id="ARBA00022840"/>
    </source>
</evidence>
<dbReference type="Gene3D" id="3.40.50.300">
    <property type="entry name" value="P-loop containing nucleotide triphosphate hydrolases"/>
    <property type="match status" value="2"/>
</dbReference>
<feature type="transmembrane region" description="Helical" evidence="10">
    <location>
        <begin position="314"/>
        <end position="331"/>
    </location>
</feature>
<feature type="transmembrane region" description="Helical" evidence="10">
    <location>
        <begin position="940"/>
        <end position="966"/>
    </location>
</feature>
<evidence type="ECO:0000256" key="7">
    <source>
        <dbReference type="ARBA" id="ARBA00022989"/>
    </source>
</evidence>
<feature type="transmembrane region" description="Helical" evidence="10">
    <location>
        <begin position="156"/>
        <end position="175"/>
    </location>
</feature>
<accession>A0A3D8SD86</accession>
<feature type="transmembrane region" description="Helical" evidence="10">
    <location>
        <begin position="1123"/>
        <end position="1143"/>
    </location>
</feature>
<comment type="subcellular location">
    <subcellularLocation>
        <location evidence="1">Cell membrane</location>
        <topology evidence="1">Multi-pass membrane protein</topology>
    </subcellularLocation>
</comment>
<dbReference type="CDD" id="cd03244">
    <property type="entry name" value="ABCC_MRP_domain2"/>
    <property type="match status" value="1"/>
</dbReference>
<dbReference type="InterPro" id="IPR056227">
    <property type="entry name" value="TMD0_ABC"/>
</dbReference>
<evidence type="ECO:0000259" key="11">
    <source>
        <dbReference type="PROSITE" id="PS50893"/>
    </source>
</evidence>
<dbReference type="SUPFAM" id="SSF90123">
    <property type="entry name" value="ABC transporter transmembrane region"/>
    <property type="match status" value="2"/>
</dbReference>
<dbReference type="GO" id="GO:0005524">
    <property type="term" value="F:ATP binding"/>
    <property type="evidence" value="ECO:0007669"/>
    <property type="project" value="UniProtKB-KW"/>
</dbReference>
<evidence type="ECO:0000256" key="10">
    <source>
        <dbReference type="SAM" id="Phobius"/>
    </source>
</evidence>
<dbReference type="FunFam" id="1.20.1560.10:FF:000066">
    <property type="entry name" value="ABC multidrug transporter (Eurofung)"/>
    <property type="match status" value="1"/>
</dbReference>
<evidence type="ECO:0000313" key="13">
    <source>
        <dbReference type="EMBL" id="RDW84315.1"/>
    </source>
</evidence>
<feature type="domain" description="ABC transmembrane type-1" evidence="12">
    <location>
        <begin position="284"/>
        <end position="558"/>
    </location>
</feature>
<feature type="transmembrane region" description="Helical" evidence="10">
    <location>
        <begin position="410"/>
        <end position="431"/>
    </location>
</feature>
<dbReference type="PANTHER" id="PTHR24223">
    <property type="entry name" value="ATP-BINDING CASSETTE SUB-FAMILY C"/>
    <property type="match status" value="1"/>
</dbReference>
<dbReference type="CDD" id="cd18580">
    <property type="entry name" value="ABC_6TM_ABCC_D2"/>
    <property type="match status" value="1"/>
</dbReference>
<dbReference type="SMART" id="SM00382">
    <property type="entry name" value="AAA"/>
    <property type="match status" value="2"/>
</dbReference>
<feature type="domain" description="ABC transporter" evidence="11">
    <location>
        <begin position="1220"/>
        <end position="1455"/>
    </location>
</feature>
<dbReference type="GO" id="GO:0140359">
    <property type="term" value="F:ABC-type transporter activity"/>
    <property type="evidence" value="ECO:0007669"/>
    <property type="project" value="InterPro"/>
</dbReference>
<feature type="transmembrane region" description="Helical" evidence="10">
    <location>
        <begin position="195"/>
        <end position="218"/>
    </location>
</feature>
<dbReference type="InterPro" id="IPR050173">
    <property type="entry name" value="ABC_transporter_C-like"/>
</dbReference>
<dbReference type="Gene3D" id="1.20.1560.10">
    <property type="entry name" value="ABC transporter type 1, transmembrane domain"/>
    <property type="match status" value="2"/>
</dbReference>
<feature type="transmembrane region" description="Helical" evidence="10">
    <location>
        <begin position="128"/>
        <end position="144"/>
    </location>
</feature>
<dbReference type="Proteomes" id="UP000256645">
    <property type="component" value="Unassembled WGS sequence"/>
</dbReference>
<feature type="transmembrane region" description="Helical" evidence="10">
    <location>
        <begin position="65"/>
        <end position="89"/>
    </location>
</feature>
<dbReference type="FunFam" id="3.40.50.300:FF:000838">
    <property type="entry name" value="ABC multidrug transporter (Eurofung)"/>
    <property type="match status" value="1"/>
</dbReference>
<keyword evidence="3" id="KW-1003">Cell membrane</keyword>
<keyword evidence="9" id="KW-0325">Glycoprotein</keyword>
<dbReference type="GO" id="GO:0016887">
    <property type="term" value="F:ATP hydrolysis activity"/>
    <property type="evidence" value="ECO:0007669"/>
    <property type="project" value="InterPro"/>
</dbReference>
<keyword evidence="7 10" id="KW-1133">Transmembrane helix</keyword>
<keyword evidence="5" id="KW-0547">Nucleotide-binding</keyword>
<comment type="caution">
    <text evidence="13">The sequence shown here is derived from an EMBL/GenBank/DDBJ whole genome shotgun (WGS) entry which is preliminary data.</text>
</comment>
<name>A0A3D8SD86_9HELO</name>
<keyword evidence="4 10" id="KW-0812">Transmembrane</keyword>
<dbReference type="CDD" id="cd18579">
    <property type="entry name" value="ABC_6TM_ABCC_D1"/>
    <property type="match status" value="1"/>
</dbReference>
<keyword evidence="8 10" id="KW-0472">Membrane</keyword>
<dbReference type="FunFam" id="1.20.1560.10:FF:000055">
    <property type="entry name" value="ABC multidrug transporter (Eurofung)"/>
    <property type="match status" value="1"/>
</dbReference>
<dbReference type="InterPro" id="IPR017871">
    <property type="entry name" value="ABC_transporter-like_CS"/>
</dbReference>
<dbReference type="PANTHER" id="PTHR24223:SF399">
    <property type="entry name" value="ABC TRANSPORTER ATNG"/>
    <property type="match status" value="1"/>
</dbReference>
<dbReference type="GO" id="GO:0005886">
    <property type="term" value="C:plasma membrane"/>
    <property type="evidence" value="ECO:0007669"/>
    <property type="project" value="UniProtKB-SubCell"/>
</dbReference>
<feature type="transmembrane region" description="Helical" evidence="10">
    <location>
        <begin position="889"/>
        <end position="920"/>
    </location>
</feature>
<dbReference type="STRING" id="1849047.A0A3D8SD86"/>
<dbReference type="Pfam" id="PF00664">
    <property type="entry name" value="ABC_membrane"/>
    <property type="match status" value="2"/>
</dbReference>
<dbReference type="PROSITE" id="PS00211">
    <property type="entry name" value="ABC_TRANSPORTER_1"/>
    <property type="match status" value="2"/>
</dbReference>
<reference evidence="13 14" key="1">
    <citation type="journal article" date="2018" name="IMA Fungus">
        <title>IMA Genome-F 9: Draft genome sequence of Annulohypoxylon stygium, Aspergillus mulundensis, Berkeleyomyces basicola (syn. Thielaviopsis basicola), Ceratocystis smalleyi, two Cercospora beticola strains, Coleophoma cylindrospora, Fusarium fracticaudum, Phialophora cf. hyalina, and Morchella septimelata.</title>
        <authorList>
            <person name="Wingfield B.D."/>
            <person name="Bills G.F."/>
            <person name="Dong Y."/>
            <person name="Huang W."/>
            <person name="Nel W.J."/>
            <person name="Swalarsk-Parry B.S."/>
            <person name="Vaghefi N."/>
            <person name="Wilken P.M."/>
            <person name="An Z."/>
            <person name="de Beer Z.W."/>
            <person name="De Vos L."/>
            <person name="Chen L."/>
            <person name="Duong T.A."/>
            <person name="Gao Y."/>
            <person name="Hammerbacher A."/>
            <person name="Kikkert J.R."/>
            <person name="Li Y."/>
            <person name="Li H."/>
            <person name="Li K."/>
            <person name="Li Q."/>
            <person name="Liu X."/>
            <person name="Ma X."/>
            <person name="Naidoo K."/>
            <person name="Pethybridge S.J."/>
            <person name="Sun J."/>
            <person name="Steenkamp E.T."/>
            <person name="van der Nest M.A."/>
            <person name="van Wyk S."/>
            <person name="Wingfield M.J."/>
            <person name="Xiong C."/>
            <person name="Yue Q."/>
            <person name="Zhang X."/>
        </authorList>
    </citation>
    <scope>NUCLEOTIDE SEQUENCE [LARGE SCALE GENOMIC DNA]</scope>
    <source>
        <strain evidence="13 14">BP6252</strain>
    </source>
</reference>
<evidence type="ECO:0000256" key="3">
    <source>
        <dbReference type="ARBA" id="ARBA00022475"/>
    </source>
</evidence>
<dbReference type="PROSITE" id="PS50929">
    <property type="entry name" value="ABC_TM1F"/>
    <property type="match status" value="2"/>
</dbReference>
<dbReference type="SUPFAM" id="SSF52540">
    <property type="entry name" value="P-loop containing nucleoside triphosphate hydrolases"/>
    <property type="match status" value="2"/>
</dbReference>
<feature type="domain" description="ABC transporter" evidence="11">
    <location>
        <begin position="619"/>
        <end position="847"/>
    </location>
</feature>
<feature type="domain" description="ABC transmembrane type-1" evidence="12">
    <location>
        <begin position="907"/>
        <end position="1181"/>
    </location>
</feature>
<feature type="transmembrane region" description="Helical" evidence="10">
    <location>
        <begin position="499"/>
        <end position="518"/>
    </location>
</feature>
<dbReference type="InterPro" id="IPR003593">
    <property type="entry name" value="AAA+_ATPase"/>
</dbReference>
<gene>
    <name evidence="13" type="ORF">BP6252_01905</name>
</gene>
<dbReference type="PROSITE" id="PS50893">
    <property type="entry name" value="ABC_TRANSPORTER_2"/>
    <property type="match status" value="2"/>
</dbReference>
<keyword evidence="6" id="KW-0067">ATP-binding</keyword>
<dbReference type="InterPro" id="IPR044726">
    <property type="entry name" value="ABCC_6TM_D2"/>
</dbReference>
<dbReference type="Pfam" id="PF24357">
    <property type="entry name" value="TMD0_ABC"/>
    <property type="match status" value="1"/>
</dbReference>
<evidence type="ECO:0000256" key="4">
    <source>
        <dbReference type="ARBA" id="ARBA00022692"/>
    </source>
</evidence>
<evidence type="ECO:0000259" key="12">
    <source>
        <dbReference type="PROSITE" id="PS50929"/>
    </source>
</evidence>
<dbReference type="InterPro" id="IPR011527">
    <property type="entry name" value="ABC1_TM_dom"/>
</dbReference>
<dbReference type="InterPro" id="IPR027417">
    <property type="entry name" value="P-loop_NTPase"/>
</dbReference>
<feature type="transmembrane region" description="Helical" evidence="10">
    <location>
        <begin position="1039"/>
        <end position="1059"/>
    </location>
</feature>
<evidence type="ECO:0000256" key="5">
    <source>
        <dbReference type="ARBA" id="ARBA00022741"/>
    </source>
</evidence>
<feature type="transmembrane region" description="Helical" evidence="10">
    <location>
        <begin position="35"/>
        <end position="53"/>
    </location>
</feature>
<keyword evidence="2" id="KW-0813">Transport</keyword>
<feature type="transmembrane region" description="Helical" evidence="10">
    <location>
        <begin position="538"/>
        <end position="560"/>
    </location>
</feature>
<proteinExistence type="predicted"/>
<sequence>MATVPFLCNDDSFGPSVGGTCRGGFDFSVVFEESIFSIGPAALLLLTIPLRVFQLHRRRRKVKNTTLHVAKLSVIATFAALQVALIVIISQSPPVSRVSIASASLDLAAALGIGLLSHLEHSRSIHPSFLLTIYLLTTFILDLARVRTQWLIRNNSAIAAILTVSTLQKLVLLVLEDLSKRNYLIRALSSRSLAFEATSGLFSRTLFFWLLPLLLVGYKGILRASDLFLGLSRLESRRVSERLSKSWVQCKKDSQDKATKKTVLVRTVVRAFGWEYIGVVFPRLCVVGLKLAQPFLVQSAVRFVDSSTVERENGYGLIGAYALVYTGIAIFTGWYQHITYRLVVMIRGGLVAMIYDKMLYVKSSTTGDSAAVTLMGTDVERIAEVLPQVGDVWADCLQVAIAIYLLERQLGVVCVIPVVVAIVACTSSFGVGKFVTARQRIWLEAIEKRIHTTSQILGEIKSVKMMGLSEKMTSIIQGMRIAELKHSVHYRKLSVTNTCLVNVPMIITPVLTFAAFVTTGNGHDTSFNVNKAFTSLSILTLLGSPTASIVFAIPSLYSVVGCFQRIQKFLLQESRDDVVQDTNRDSLTGLQHSAEDGTELRTLIRGSQYIPDELFQDTVMITNGSFGWSTSSAPVIQSIDIRIPKAAITIITGPSGSGKSTLLKGILNETPTSSGSVYVEPVSKAFCDQTPWIVSGSIRENILGTLDLEEPWYNVVVRACALERDFANLPAGDYTEVGSKGVMLSGGQKQRVAIARAVYARKRLAIFDDVLSGLDTATAESVFASVFGSQGLLREIGATVIFVTHDLRLLRYANNIIQLTDDGRVAKQGSFEDLRQFFHWKENVGYQNQTNSTTFTAPCTIEEDVPQPTQPRESSENARQRGDLSIYKYYISAMGLGSLSIYASIIACEATATGMQYIWLNWWTSAATQNNASTSVNTWIGVYALFALLESAGIALACVYLFMWIVPKSAKNLHWQLLQAVINAPMSVLTKIETGFLVNRFSQDMRLIDMTLPAALANSSFQFASCVTGAILTTIAVKYVAVLLPVLCGALYLVQKFYLRTSRQLRLLEIETKAPLHSHFIETQAGITTIRAFSRNAKASQQNIDLLDASQRPFYLLLSVQRWLTLVLDLIVAGLAIFLITLATTLRSSISAGLLGIALVNVMSLGETLSNLVQFWTSLETSLGAIARVKEFVEETPVDVDGDSDVVASSHESFPEGVAVTFEEFSAAYDQHGTNVLSNINLVIAKGEKVAICGRSGSGKSTLLTTLLRLLPHTSGNISLGNTSLSSIPQGQLRRKVITLPQEPFLFPGTVRLNIDPFGIAATDQIINTLKKVKLWDGNLASKEGGLDAELKAEDLSHGQRQLFCLARALLRKSEGWMLVLDEPTSSVDSQTDALMQRLIREDFADFTIIMIAHRLESILDFDKVAVLEKGRLVEFDNPTMLKTREGSAFRALIEKGMGV</sequence>
<dbReference type="EMBL" id="PDLM01000002">
    <property type="protein sequence ID" value="RDW84315.1"/>
    <property type="molecule type" value="Genomic_DNA"/>
</dbReference>
<keyword evidence="14" id="KW-1185">Reference proteome</keyword>